<dbReference type="PANTHER" id="PTHR21700">
    <property type="entry name" value="TRANSTHYRETIN-LIKE FAMILY PROTEIN-RELATED"/>
    <property type="match status" value="1"/>
</dbReference>
<accession>A0A158PPR3</accession>
<evidence type="ECO:0000313" key="9">
    <source>
        <dbReference type="WBParaSite" id="ASIM_0001531001-mRNA-1"/>
    </source>
</evidence>
<reference evidence="7 8" key="2">
    <citation type="submission" date="2018-11" db="EMBL/GenBank/DDBJ databases">
        <authorList>
            <consortium name="Pathogen Informatics"/>
        </authorList>
    </citation>
    <scope>NUCLEOTIDE SEQUENCE [LARGE SCALE GENOMIC DNA]</scope>
</reference>
<comment type="similarity">
    <text evidence="2">Belongs to the nematode transthyretin-like family.</text>
</comment>
<keyword evidence="5" id="KW-1133">Transmembrane helix</keyword>
<comment type="subcellular location">
    <subcellularLocation>
        <location evidence="1">Secreted</location>
    </subcellularLocation>
</comment>
<keyword evidence="4 6" id="KW-0732">Signal</keyword>
<dbReference type="InterPro" id="IPR001534">
    <property type="entry name" value="Transthyretin-like"/>
</dbReference>
<dbReference type="EMBL" id="UYRR01031895">
    <property type="protein sequence ID" value="VDK53167.1"/>
    <property type="molecule type" value="Genomic_DNA"/>
</dbReference>
<gene>
    <name evidence="7" type="ORF">ASIM_LOCUS14720</name>
</gene>
<evidence type="ECO:0000313" key="7">
    <source>
        <dbReference type="EMBL" id="VDK53167.1"/>
    </source>
</evidence>
<proteinExistence type="inferred from homology"/>
<dbReference type="Gene3D" id="2.60.40.3330">
    <property type="match status" value="3"/>
</dbReference>
<evidence type="ECO:0000313" key="8">
    <source>
        <dbReference type="Proteomes" id="UP000267096"/>
    </source>
</evidence>
<dbReference type="Proteomes" id="UP000267096">
    <property type="component" value="Unassembled WGS sequence"/>
</dbReference>
<reference evidence="9" key="1">
    <citation type="submission" date="2016-04" db="UniProtKB">
        <authorList>
            <consortium name="WormBaseParasite"/>
        </authorList>
    </citation>
    <scope>IDENTIFICATION</scope>
</reference>
<dbReference type="OrthoDB" id="5826894at2759"/>
<keyword evidence="5" id="KW-0812">Transmembrane</keyword>
<organism evidence="9">
    <name type="scientific">Anisakis simplex</name>
    <name type="common">Herring worm</name>
    <dbReference type="NCBI Taxonomy" id="6269"/>
    <lineage>
        <taxon>Eukaryota</taxon>
        <taxon>Metazoa</taxon>
        <taxon>Ecdysozoa</taxon>
        <taxon>Nematoda</taxon>
        <taxon>Chromadorea</taxon>
        <taxon>Rhabditida</taxon>
        <taxon>Spirurina</taxon>
        <taxon>Ascaridomorpha</taxon>
        <taxon>Ascaridoidea</taxon>
        <taxon>Anisakidae</taxon>
        <taxon>Anisakis</taxon>
        <taxon>Anisakis simplex complex</taxon>
    </lineage>
</organism>
<name>A0A158PPR3_ANISI</name>
<dbReference type="AlphaFoldDB" id="A0A158PPR3"/>
<dbReference type="GO" id="GO:0005576">
    <property type="term" value="C:extracellular region"/>
    <property type="evidence" value="ECO:0007669"/>
    <property type="project" value="UniProtKB-SubCell"/>
</dbReference>
<feature type="signal peptide" evidence="6">
    <location>
        <begin position="1"/>
        <end position="18"/>
    </location>
</feature>
<keyword evidence="5" id="KW-0472">Membrane</keyword>
<evidence type="ECO:0000256" key="3">
    <source>
        <dbReference type="ARBA" id="ARBA00022525"/>
    </source>
</evidence>
<dbReference type="GO" id="GO:0009986">
    <property type="term" value="C:cell surface"/>
    <property type="evidence" value="ECO:0007669"/>
    <property type="project" value="InterPro"/>
</dbReference>
<evidence type="ECO:0000256" key="1">
    <source>
        <dbReference type="ARBA" id="ARBA00004613"/>
    </source>
</evidence>
<dbReference type="InterPro" id="IPR038479">
    <property type="entry name" value="Transthyretin-like_sf"/>
</dbReference>
<keyword evidence="8" id="KW-1185">Reference proteome</keyword>
<protein>
    <submittedName>
        <fullName evidence="9">Transthyretin-like family protein</fullName>
    </submittedName>
</protein>
<sequence length="509" mass="57459">MFWRCVLVVLTFTSTTSALLGSMKNVTVRGHLVCGTRNYAHGKHCTYTDRYRVPKESVGKTYEFRELKLDQPTQKLQRKMYKLTLLAAIVAFAEAGWIGTMQHVTVKGQLACGQKSVKNVKVELWEEDSFGPDDLLNTTTSDNKGYFSIYGQEKEISVEPYLIVYHNCDGGIINEKCEVTDEFTVPKDKIDGIYEMGIKVWQYCIDESVMFLNEILLAEFRESVIVCLERRFMKWNLFMMKELFGIFFILLLTLIGVNALGSFKNVTVTGQLGCGDRSAADVTVELWEKDTADPDDLLNTTKSGPKGYFRIYGQENEIGNIEPYLKIIHHCVNGVIDPKCTVSDEYDILKEHIGRTYDMGIVSLNIEKRHHKKRNMLQQALFLSLAVVTVNALGSVKNITVTGQCACSSKAVNDAKIELWEHDTADPDDLLNTTKPVQKGRFEVYGEQSEIGNIEPYLLITHSCDNGQINPKCTITDRYNIPKEHIGGTYKMGIVSLNIGKKGRKKNCV</sequence>
<dbReference type="WBParaSite" id="ASIM_0001531001-mRNA-1">
    <property type="protein sequence ID" value="ASIM_0001531001-mRNA-1"/>
    <property type="gene ID" value="ASIM_0001531001"/>
</dbReference>
<evidence type="ECO:0000256" key="4">
    <source>
        <dbReference type="ARBA" id="ARBA00022729"/>
    </source>
</evidence>
<dbReference type="Pfam" id="PF01060">
    <property type="entry name" value="TTR-52"/>
    <property type="match status" value="3"/>
</dbReference>
<evidence type="ECO:0000256" key="6">
    <source>
        <dbReference type="SAM" id="SignalP"/>
    </source>
</evidence>
<feature type="transmembrane region" description="Helical" evidence="5">
    <location>
        <begin position="243"/>
        <end position="263"/>
    </location>
</feature>
<keyword evidence="3" id="KW-0964">Secreted</keyword>
<feature type="chain" id="PRO_5043135229" evidence="6">
    <location>
        <begin position="19"/>
        <end position="509"/>
    </location>
</feature>
<evidence type="ECO:0000256" key="2">
    <source>
        <dbReference type="ARBA" id="ARBA00010112"/>
    </source>
</evidence>
<dbReference type="PANTHER" id="PTHR21700:SF30">
    <property type="entry name" value="TRANSTHYRETIN-LIKE FAMILY PROTEIN"/>
    <property type="match status" value="1"/>
</dbReference>
<evidence type="ECO:0000256" key="5">
    <source>
        <dbReference type="SAM" id="Phobius"/>
    </source>
</evidence>